<name>A0A835L783_SPOEX</name>
<evidence type="ECO:0000313" key="1">
    <source>
        <dbReference type="EMBL" id="KAF9417217.1"/>
    </source>
</evidence>
<protein>
    <submittedName>
        <fullName evidence="1">Uncharacterized protein</fullName>
    </submittedName>
</protein>
<dbReference type="EMBL" id="JACKWZ010000075">
    <property type="protein sequence ID" value="KAF9417217.1"/>
    <property type="molecule type" value="Genomic_DNA"/>
</dbReference>
<organism evidence="1 2">
    <name type="scientific">Spodoptera exigua</name>
    <name type="common">Beet armyworm</name>
    <name type="synonym">Noctua fulgens</name>
    <dbReference type="NCBI Taxonomy" id="7107"/>
    <lineage>
        <taxon>Eukaryota</taxon>
        <taxon>Metazoa</taxon>
        <taxon>Ecdysozoa</taxon>
        <taxon>Arthropoda</taxon>
        <taxon>Hexapoda</taxon>
        <taxon>Insecta</taxon>
        <taxon>Pterygota</taxon>
        <taxon>Neoptera</taxon>
        <taxon>Endopterygota</taxon>
        <taxon>Lepidoptera</taxon>
        <taxon>Glossata</taxon>
        <taxon>Ditrysia</taxon>
        <taxon>Noctuoidea</taxon>
        <taxon>Noctuidae</taxon>
        <taxon>Amphipyrinae</taxon>
        <taxon>Spodoptera</taxon>
    </lineage>
</organism>
<reference evidence="1" key="1">
    <citation type="submission" date="2020-08" db="EMBL/GenBank/DDBJ databases">
        <title>Spodoptera exigua strain:BAW_Kor-Di-RS1 Genome sequencing and assembly.</title>
        <authorList>
            <person name="Kim J."/>
            <person name="Nam H.Y."/>
            <person name="Kwon M."/>
            <person name="Choi J.H."/>
            <person name="Cho S.R."/>
            <person name="Kim G.-H."/>
        </authorList>
    </citation>
    <scope>NUCLEOTIDE SEQUENCE</scope>
    <source>
        <strain evidence="1">BAW_Kor-Di-RS1</strain>
        <tissue evidence="1">Whole-body</tissue>
    </source>
</reference>
<dbReference type="AlphaFoldDB" id="A0A835L783"/>
<gene>
    <name evidence="1" type="ORF">HW555_005619</name>
</gene>
<accession>A0A835L783</accession>
<comment type="caution">
    <text evidence="1">The sequence shown here is derived from an EMBL/GenBank/DDBJ whole genome shotgun (WGS) entry which is preliminary data.</text>
</comment>
<proteinExistence type="predicted"/>
<evidence type="ECO:0000313" key="2">
    <source>
        <dbReference type="Proteomes" id="UP000648187"/>
    </source>
</evidence>
<keyword evidence="2" id="KW-1185">Reference proteome</keyword>
<dbReference type="Proteomes" id="UP000648187">
    <property type="component" value="Unassembled WGS sequence"/>
</dbReference>
<sequence length="66" mass="7483">MTQYKGLLSGHDNSINNHNCLCLSGASVSRRPPWSPRAPLLYWMRSIGEHPACSYGNQNKKPWKNL</sequence>